<name>A0AAX6MT08_9PEZI</name>
<feature type="region of interest" description="Disordered" evidence="1">
    <location>
        <begin position="58"/>
        <end position="116"/>
    </location>
</feature>
<dbReference type="EMBL" id="JBANMG010000003">
    <property type="protein sequence ID" value="KAK6955312.1"/>
    <property type="molecule type" value="Genomic_DNA"/>
</dbReference>
<dbReference type="AlphaFoldDB" id="A0AAX6MT08"/>
<reference evidence="2 3" key="1">
    <citation type="journal article" date="2024" name="Front Chem Biol">
        <title>Unveiling the potential of Daldinia eschscholtzii MFLUCC 19-0629 through bioactivity and bioinformatics studies for enhanced sustainable agriculture production.</title>
        <authorList>
            <person name="Brooks S."/>
            <person name="Weaver J.A."/>
            <person name="Klomchit A."/>
            <person name="Alharthi S.A."/>
            <person name="Onlamun T."/>
            <person name="Nurani R."/>
            <person name="Vong T.K."/>
            <person name="Alberti F."/>
            <person name="Greco C."/>
        </authorList>
    </citation>
    <scope>NUCLEOTIDE SEQUENCE [LARGE SCALE GENOMIC DNA]</scope>
    <source>
        <strain evidence="2">MFLUCC 19-0629</strain>
    </source>
</reference>
<sequence length="135" mass="15011">MPPKETGTPSTGDQKFFAAFFKFLPNSMDIDWNGLALELGLKDARIARTRFSQIRRKYQQKDSVGDSPQQSKVTKAVKVAKGKNAKVTGKGGKKDNAIEDDEEDNKSIEKEELEDDTEVVVKVEGVKPKIKPAQE</sequence>
<keyword evidence="3" id="KW-1185">Reference proteome</keyword>
<accession>A0AAX6MT08</accession>
<organism evidence="2 3">
    <name type="scientific">Daldinia eschscholtzii</name>
    <dbReference type="NCBI Taxonomy" id="292717"/>
    <lineage>
        <taxon>Eukaryota</taxon>
        <taxon>Fungi</taxon>
        <taxon>Dikarya</taxon>
        <taxon>Ascomycota</taxon>
        <taxon>Pezizomycotina</taxon>
        <taxon>Sordariomycetes</taxon>
        <taxon>Xylariomycetidae</taxon>
        <taxon>Xylariales</taxon>
        <taxon>Hypoxylaceae</taxon>
        <taxon>Daldinia</taxon>
    </lineage>
</organism>
<dbReference type="Proteomes" id="UP001369815">
    <property type="component" value="Unassembled WGS sequence"/>
</dbReference>
<protein>
    <submittedName>
        <fullName evidence="2">Uncharacterized protein</fullName>
    </submittedName>
</protein>
<evidence type="ECO:0000313" key="3">
    <source>
        <dbReference type="Proteomes" id="UP001369815"/>
    </source>
</evidence>
<gene>
    <name evidence="2" type="ORF">Daesc_002945</name>
</gene>
<evidence type="ECO:0000313" key="2">
    <source>
        <dbReference type="EMBL" id="KAK6955312.1"/>
    </source>
</evidence>
<comment type="caution">
    <text evidence="2">The sequence shown here is derived from an EMBL/GenBank/DDBJ whole genome shotgun (WGS) entry which is preliminary data.</text>
</comment>
<evidence type="ECO:0000256" key="1">
    <source>
        <dbReference type="SAM" id="MobiDB-lite"/>
    </source>
</evidence>
<proteinExistence type="predicted"/>